<dbReference type="SUPFAM" id="SSF110087">
    <property type="entry name" value="DR1885-like metal-binding protein"/>
    <property type="match status" value="1"/>
</dbReference>
<dbReference type="PANTHER" id="PTHR36302">
    <property type="entry name" value="BLR7088 PROTEIN"/>
    <property type="match status" value="1"/>
</dbReference>
<feature type="signal peptide" evidence="2">
    <location>
        <begin position="1"/>
        <end position="22"/>
    </location>
</feature>
<reference evidence="3 4" key="1">
    <citation type="submission" date="2017-05" db="EMBL/GenBank/DDBJ databases">
        <authorList>
            <person name="Varghese N."/>
            <person name="Submissions S."/>
        </authorList>
    </citation>
    <scope>NUCLEOTIDE SEQUENCE [LARGE SCALE GENOMIC DNA]</scope>
    <source>
        <strain evidence="3 4">DSM 15949</strain>
    </source>
</reference>
<keyword evidence="4" id="KW-1185">Reference proteome</keyword>
<evidence type="ECO:0000256" key="2">
    <source>
        <dbReference type="SAM" id="SignalP"/>
    </source>
</evidence>
<dbReference type="InterPro" id="IPR036182">
    <property type="entry name" value="PCuAC_sf"/>
</dbReference>
<feature type="region of interest" description="Disordered" evidence="1">
    <location>
        <begin position="151"/>
        <end position="181"/>
    </location>
</feature>
<evidence type="ECO:0000313" key="3">
    <source>
        <dbReference type="EMBL" id="SMP25874.1"/>
    </source>
</evidence>
<evidence type="ECO:0000256" key="1">
    <source>
        <dbReference type="SAM" id="MobiDB-lite"/>
    </source>
</evidence>
<dbReference type="Proteomes" id="UP001157914">
    <property type="component" value="Unassembled WGS sequence"/>
</dbReference>
<dbReference type="InterPro" id="IPR058248">
    <property type="entry name" value="Lxx211020-like"/>
</dbReference>
<organism evidence="3 4">
    <name type="scientific">Roseibium denhamense</name>
    <dbReference type="NCBI Taxonomy" id="76305"/>
    <lineage>
        <taxon>Bacteria</taxon>
        <taxon>Pseudomonadati</taxon>
        <taxon>Pseudomonadota</taxon>
        <taxon>Alphaproteobacteria</taxon>
        <taxon>Hyphomicrobiales</taxon>
        <taxon>Stappiaceae</taxon>
        <taxon>Roseibium</taxon>
    </lineage>
</organism>
<accession>A0ABY1P6C2</accession>
<name>A0ABY1P6C2_9HYPH</name>
<dbReference type="Pfam" id="PF04314">
    <property type="entry name" value="PCuAC"/>
    <property type="match status" value="1"/>
</dbReference>
<dbReference type="InterPro" id="IPR007410">
    <property type="entry name" value="LpqE-like"/>
</dbReference>
<evidence type="ECO:0000313" key="4">
    <source>
        <dbReference type="Proteomes" id="UP001157914"/>
    </source>
</evidence>
<proteinExistence type="predicted"/>
<protein>
    <recommendedName>
        <fullName evidence="5">Copper chaperone PCu(A)C</fullName>
    </recommendedName>
</protein>
<dbReference type="EMBL" id="FXTT01000003">
    <property type="protein sequence ID" value="SMP25874.1"/>
    <property type="molecule type" value="Genomic_DNA"/>
</dbReference>
<gene>
    <name evidence="3" type="ORF">SAMN06265374_2628</name>
</gene>
<feature type="chain" id="PRO_5047389273" description="Copper chaperone PCu(A)C" evidence="2">
    <location>
        <begin position="23"/>
        <end position="181"/>
    </location>
</feature>
<dbReference type="PANTHER" id="PTHR36302:SF1">
    <property type="entry name" value="COPPER CHAPERONE PCU(A)C"/>
    <property type="match status" value="1"/>
</dbReference>
<evidence type="ECO:0008006" key="5">
    <source>
        <dbReference type="Google" id="ProtNLM"/>
    </source>
</evidence>
<keyword evidence="2" id="KW-0732">Signal</keyword>
<comment type="caution">
    <text evidence="3">The sequence shown here is derived from an EMBL/GenBank/DDBJ whole genome shotgun (WGS) entry which is preliminary data.</text>
</comment>
<dbReference type="RefSeq" id="WP_155190376.1">
    <property type="nucleotide sequence ID" value="NZ_BAAAEA010000002.1"/>
</dbReference>
<sequence>MKLWTSIALAATLTLGSFSAFAHDYKVGDLTLVHPWTRATPPKAKAGGGFIEIINSGTEADRLVGARSDFAAKVEIHEMAVTDGIMRMRELDNGIEIPAGGTVALEPGGLHIMFMGLKQPFEEGSTVPVVLTFEKAGDYAIDLAVAKMGAKASGKDGHDHGHGDHGKMNHGTDGHNHSDHN</sequence>
<dbReference type="Gene3D" id="2.60.40.1890">
    <property type="entry name" value="PCu(A)C copper chaperone"/>
    <property type="match status" value="1"/>
</dbReference>
<feature type="compositionally biased region" description="Basic and acidic residues" evidence="1">
    <location>
        <begin position="153"/>
        <end position="181"/>
    </location>
</feature>